<dbReference type="PANTHER" id="PTHR38690">
    <property type="entry name" value="PROTEASE-RELATED"/>
    <property type="match status" value="1"/>
</dbReference>
<evidence type="ECO:0000313" key="3">
    <source>
        <dbReference type="EMBL" id="MFK4754517.1"/>
    </source>
</evidence>
<dbReference type="Pfam" id="PF13116">
    <property type="entry name" value="YhdP"/>
    <property type="match status" value="1"/>
</dbReference>
<dbReference type="InterPro" id="IPR025263">
    <property type="entry name" value="YhdP_central"/>
</dbReference>
<dbReference type="InterPro" id="IPR011836">
    <property type="entry name" value="YhdP"/>
</dbReference>
<dbReference type="Proteomes" id="UP001620597">
    <property type="component" value="Unassembled WGS sequence"/>
</dbReference>
<feature type="region of interest" description="Disordered" evidence="1">
    <location>
        <begin position="139"/>
        <end position="161"/>
    </location>
</feature>
<feature type="region of interest" description="Disordered" evidence="1">
    <location>
        <begin position="924"/>
        <end position="944"/>
    </location>
</feature>
<evidence type="ECO:0000259" key="2">
    <source>
        <dbReference type="Pfam" id="PF13116"/>
    </source>
</evidence>
<feature type="domain" description="YhdP central" evidence="2">
    <location>
        <begin position="7"/>
        <end position="1316"/>
    </location>
</feature>
<protein>
    <submittedName>
        <fullName evidence="3">YhdP family protein</fullName>
    </submittedName>
</protein>
<dbReference type="EMBL" id="JBBKTX010000033">
    <property type="protein sequence ID" value="MFK4754517.1"/>
    <property type="molecule type" value="Genomic_DNA"/>
</dbReference>
<name>A0ABW8NNE5_9GAMM</name>
<dbReference type="NCBIfam" id="TIGR02099">
    <property type="entry name" value="YhdP family protein"/>
    <property type="match status" value="1"/>
</dbReference>
<reference evidence="3 4" key="1">
    <citation type="submission" date="2024-03" db="EMBL/GenBank/DDBJ databases">
        <title>High-quality draft genome sequence of Oceanobacter sp. wDCs-4.</title>
        <authorList>
            <person name="Dong C."/>
        </authorList>
    </citation>
    <scope>NUCLEOTIDE SEQUENCE [LARGE SCALE GENOMIC DNA]</scope>
    <source>
        <strain evidence="4">wDCs-4</strain>
    </source>
</reference>
<gene>
    <name evidence="3" type="ORF">WG929_19095</name>
</gene>
<accession>A0ABW8NNE5</accession>
<evidence type="ECO:0000313" key="4">
    <source>
        <dbReference type="Proteomes" id="UP001620597"/>
    </source>
</evidence>
<keyword evidence="4" id="KW-1185">Reference proteome</keyword>
<evidence type="ECO:0000256" key="1">
    <source>
        <dbReference type="SAM" id="MobiDB-lite"/>
    </source>
</evidence>
<proteinExistence type="predicted"/>
<sequence length="1349" mass="149503">MRFLGACWTQLWITLVVGLVMTALYTSAGRQLIPLVETWQPDLEQQLARQLGQPVTIGQMEGDWRYLSPILRLRDITVGVAPDQVYLQRVELELDVSASAFYQLPVFKRIEVEGLELSLRRHQQQWFIGQNWMLPWQEGDSGDVAESPDSSQPQTLGPRQPEQRPLWARLLELQQRMEITDSHIQVLNDNGKTDRLLIKQLLWRHQGGSQSIRGNLAWGREQLADISLNAVLDGQIWPWSEQSGEVFAYVEPQSWTRWIPDDLPLGLTFDNLDAGAEIWLKIRKGDLYQVYADLNLEQLDLTTREQPLSLTEGRIQLGGEHNGDDWHMRIMPALGDTIPFHDFTISAISLPDQRGWQLGLAQLEINQALDYLLGHGLLPDPFDRYLSHIQPGGQAQDVRISFLPGATDTVDVRADLRGVHGTTYKGIPGVQGLNGQLHLQPRIGRINFKDQAVTVDLQGVYQQPWQMDAVSGALHWRIQPDESRIWLTDMRGRWQHLQLRSELSMTLPSRASGRDSSFSLLLGLPAASMADRSRLLPDLLEPEVRQWLDTALLAGSFSNGAFLLNGVLEEGRPNNSLTTQLYMDIKQGELEYLKGWPLMRNVTGRILLDTPSVDAWVDGADTLGGHIAPQGGHIRLRNTPDKPTRLFIDGQLTGESGEALRYFTETPLQDMVGHAFDHWQGQGSLNAKMSLEMALGSSDDNPLVRIAAQLDNNRLRLDDLNLDISSLTGSLIYDSVAGLSSTDLQGEVMGGKVTAVMTSTTMANGFTTRLRADGRATLAAFKQWMPMFLLDPISGELGYQATLDLNTVSSDVRFTLDTTLDGTRIDYPAPLGKAADDATHPLHITVRPGRETRITMNYDDRIRGVFALDNQGLNRGQVYLGNSEPFLPSDAGVEIRGQLDTPVKAEEWWAMWLRLQPLAAAETSANTKAGSTSTKSARTASSGANDNPLRLVDLTFTRLDAWTLATGQTHVVARQNWGEWQTHIDSDLISGDVVLGAGSEPVAIVLDYLHLPQTDEVAEEPDARGLLLGETPANKQLETVLANDALKDLVPAELLSMDINIAEFIVGSRNFGRWSLSSRAVENGLALTINDSDMKGLHFSGDIRWLLENDGHHTYIDRLQVRGKDLGKVQKAFRQEPIIEGKELSSSMSLSWQGSPLAFNPMSLNGLATLRINDGVWKTEGTGALKAFGILNFNSITRRLQLDFTDLYQSGLAFDVMKAKASILQGKLTFSEPLVVDGPGAKFLMSGSTDLVAETLDMKLAVTFPVTGSLPLVAILAGFAAPVAGAIYVTEKLIGDELEKFTSASYDVTGRWSAPKMQIRQAFDNEVDGKKSRSFKQRFLSIFGLEESR</sequence>
<dbReference type="PANTHER" id="PTHR38690:SF1">
    <property type="entry name" value="PROTEASE"/>
    <property type="match status" value="1"/>
</dbReference>
<comment type="caution">
    <text evidence="3">The sequence shown here is derived from an EMBL/GenBank/DDBJ whole genome shotgun (WGS) entry which is preliminary data.</text>
</comment>
<dbReference type="RefSeq" id="WP_416207368.1">
    <property type="nucleotide sequence ID" value="NZ_JBBKTX010000033.1"/>
</dbReference>
<organism evidence="3 4">
    <name type="scientific">Oceanobacter antarcticus</name>
    <dbReference type="NCBI Taxonomy" id="3133425"/>
    <lineage>
        <taxon>Bacteria</taxon>
        <taxon>Pseudomonadati</taxon>
        <taxon>Pseudomonadota</taxon>
        <taxon>Gammaproteobacteria</taxon>
        <taxon>Oceanospirillales</taxon>
        <taxon>Oceanospirillaceae</taxon>
        <taxon>Oceanobacter</taxon>
    </lineage>
</organism>
<feature type="compositionally biased region" description="Polar residues" evidence="1">
    <location>
        <begin position="148"/>
        <end position="157"/>
    </location>
</feature>